<reference evidence="7" key="1">
    <citation type="submission" date="2022-03" db="EMBL/GenBank/DDBJ databases">
        <authorList>
            <person name="Lindestad O."/>
        </authorList>
    </citation>
    <scope>NUCLEOTIDE SEQUENCE</scope>
</reference>
<dbReference type="PANTHER" id="PTHR11814">
    <property type="entry name" value="SULFATE TRANSPORTER"/>
    <property type="match status" value="1"/>
</dbReference>
<evidence type="ECO:0000313" key="7">
    <source>
        <dbReference type="EMBL" id="CAH2215563.1"/>
    </source>
</evidence>
<dbReference type="Pfam" id="PF00916">
    <property type="entry name" value="Sulfate_transp"/>
    <property type="match status" value="1"/>
</dbReference>
<accession>A0A8S4QM07</accession>
<organism evidence="7 8">
    <name type="scientific">Pararge aegeria aegeria</name>
    <dbReference type="NCBI Taxonomy" id="348720"/>
    <lineage>
        <taxon>Eukaryota</taxon>
        <taxon>Metazoa</taxon>
        <taxon>Ecdysozoa</taxon>
        <taxon>Arthropoda</taxon>
        <taxon>Hexapoda</taxon>
        <taxon>Insecta</taxon>
        <taxon>Pterygota</taxon>
        <taxon>Neoptera</taxon>
        <taxon>Endopterygota</taxon>
        <taxon>Lepidoptera</taxon>
        <taxon>Glossata</taxon>
        <taxon>Ditrysia</taxon>
        <taxon>Papilionoidea</taxon>
        <taxon>Nymphalidae</taxon>
        <taxon>Satyrinae</taxon>
        <taxon>Satyrini</taxon>
        <taxon>Parargina</taxon>
        <taxon>Pararge</taxon>
    </lineage>
</organism>
<evidence type="ECO:0000256" key="3">
    <source>
        <dbReference type="ARBA" id="ARBA00022989"/>
    </source>
</evidence>
<dbReference type="GO" id="GO:0016020">
    <property type="term" value="C:membrane"/>
    <property type="evidence" value="ECO:0007669"/>
    <property type="project" value="UniProtKB-SubCell"/>
</dbReference>
<proteinExistence type="predicted"/>
<evidence type="ECO:0000313" key="8">
    <source>
        <dbReference type="Proteomes" id="UP000838756"/>
    </source>
</evidence>
<feature type="domain" description="SLC26A/SulP transporter" evidence="6">
    <location>
        <begin position="65"/>
        <end position="113"/>
    </location>
</feature>
<evidence type="ECO:0000256" key="1">
    <source>
        <dbReference type="ARBA" id="ARBA00004141"/>
    </source>
</evidence>
<dbReference type="EMBL" id="CAKXAJ010012028">
    <property type="protein sequence ID" value="CAH2215563.1"/>
    <property type="molecule type" value="Genomic_DNA"/>
</dbReference>
<evidence type="ECO:0000259" key="6">
    <source>
        <dbReference type="Pfam" id="PF00916"/>
    </source>
</evidence>
<name>A0A8S4QM07_9NEOP</name>
<keyword evidence="3 5" id="KW-1133">Transmembrane helix</keyword>
<keyword evidence="2 5" id="KW-0812">Transmembrane</keyword>
<feature type="transmembrane region" description="Helical" evidence="5">
    <location>
        <begin position="12"/>
        <end position="41"/>
    </location>
</feature>
<sequence>MWVVAEVDIIPAVVTFTACLVTRLELGIVLGIAVNLLFLLYASARPAVKVTTAVVRSLTPAATSSTYFTPYFYYIPKASLAAVIIAAVVFMMELHVFKPIWRTKKVDIIPAVVTFTACLVTRLEL</sequence>
<dbReference type="InterPro" id="IPR001902">
    <property type="entry name" value="SLC26A/SulP_fam"/>
</dbReference>
<dbReference type="Proteomes" id="UP000838756">
    <property type="component" value="Unassembled WGS sequence"/>
</dbReference>
<comment type="subcellular location">
    <subcellularLocation>
        <location evidence="1">Membrane</location>
        <topology evidence="1">Multi-pass membrane protein</topology>
    </subcellularLocation>
</comment>
<evidence type="ECO:0000256" key="4">
    <source>
        <dbReference type="ARBA" id="ARBA00023136"/>
    </source>
</evidence>
<protein>
    <submittedName>
        <fullName evidence="7">Jg15703 protein</fullName>
    </submittedName>
</protein>
<feature type="non-terminal residue" evidence="7">
    <location>
        <position position="1"/>
    </location>
</feature>
<keyword evidence="4 5" id="KW-0472">Membrane</keyword>
<evidence type="ECO:0000256" key="2">
    <source>
        <dbReference type="ARBA" id="ARBA00022692"/>
    </source>
</evidence>
<dbReference type="OrthoDB" id="288203at2759"/>
<comment type="caution">
    <text evidence="7">The sequence shown here is derived from an EMBL/GenBank/DDBJ whole genome shotgun (WGS) entry which is preliminary data.</text>
</comment>
<feature type="transmembrane region" description="Helical" evidence="5">
    <location>
        <begin position="79"/>
        <end position="97"/>
    </location>
</feature>
<dbReference type="GO" id="GO:0055085">
    <property type="term" value="P:transmembrane transport"/>
    <property type="evidence" value="ECO:0007669"/>
    <property type="project" value="InterPro"/>
</dbReference>
<evidence type="ECO:0000256" key="5">
    <source>
        <dbReference type="SAM" id="Phobius"/>
    </source>
</evidence>
<gene>
    <name evidence="7" type="primary">jg15703</name>
    <name evidence="7" type="ORF">PAEG_LOCUS3695</name>
</gene>
<keyword evidence="8" id="KW-1185">Reference proteome</keyword>
<dbReference type="InterPro" id="IPR011547">
    <property type="entry name" value="SLC26A/SulP_dom"/>
</dbReference>
<dbReference type="AlphaFoldDB" id="A0A8S4QM07"/>